<protein>
    <submittedName>
        <fullName evidence="1">Uncharacterized protein</fullName>
    </submittedName>
</protein>
<evidence type="ECO:0000313" key="1">
    <source>
        <dbReference type="EMBL" id="MPN52771.1"/>
    </source>
</evidence>
<dbReference type="EMBL" id="VSSQ01119185">
    <property type="protein sequence ID" value="MPN52771.1"/>
    <property type="molecule type" value="Genomic_DNA"/>
</dbReference>
<name>A0A645IN83_9ZZZZ</name>
<sequence length="119" mass="14061">MPENLTELKKLLAGKRMFLLVMLSNPALMEHQSFTDMLFALFHLTDELLARERLDDLPEADLEHLNRDVNRVLRAVLIHWVGYLRHIQADYPYLFSLELRRNPFREHAEINFPGPSDIH</sequence>
<accession>A0A645IN83</accession>
<gene>
    <name evidence="1" type="ORF">SDC9_200434</name>
</gene>
<reference evidence="1" key="1">
    <citation type="submission" date="2019-08" db="EMBL/GenBank/DDBJ databases">
        <authorList>
            <person name="Kucharzyk K."/>
            <person name="Murdoch R.W."/>
            <person name="Higgins S."/>
            <person name="Loffler F."/>
        </authorList>
    </citation>
    <scope>NUCLEOTIDE SEQUENCE</scope>
</reference>
<dbReference type="AlphaFoldDB" id="A0A645IN83"/>
<organism evidence="1">
    <name type="scientific">bioreactor metagenome</name>
    <dbReference type="NCBI Taxonomy" id="1076179"/>
    <lineage>
        <taxon>unclassified sequences</taxon>
        <taxon>metagenomes</taxon>
        <taxon>ecological metagenomes</taxon>
    </lineage>
</organism>
<proteinExistence type="predicted"/>
<comment type="caution">
    <text evidence="1">The sequence shown here is derived from an EMBL/GenBank/DDBJ whole genome shotgun (WGS) entry which is preliminary data.</text>
</comment>